<dbReference type="Proteomes" id="UP000535501">
    <property type="component" value="Unassembled WGS sequence"/>
</dbReference>
<evidence type="ECO:0000313" key="2">
    <source>
        <dbReference type="EMBL" id="MBB6178663.1"/>
    </source>
</evidence>
<keyword evidence="3" id="KW-1185">Reference proteome</keyword>
<accession>A0A7W9YUK0</accession>
<gene>
    <name evidence="2" type="ORF">HNQ75_000606</name>
</gene>
<comment type="caution">
    <text evidence="2">The sequence shown here is derived from an EMBL/GenBank/DDBJ whole genome shotgun (WGS) entry which is preliminary data.</text>
</comment>
<dbReference type="InterPro" id="IPR037401">
    <property type="entry name" value="SnoaL-like"/>
</dbReference>
<name>A0A7W9YUK0_9HYPH</name>
<dbReference type="Gene3D" id="3.10.450.50">
    <property type="match status" value="1"/>
</dbReference>
<protein>
    <recommendedName>
        <fullName evidence="1">SnoaL-like domain-containing protein</fullName>
    </recommendedName>
</protein>
<evidence type="ECO:0000259" key="1">
    <source>
        <dbReference type="Pfam" id="PF12680"/>
    </source>
</evidence>
<dbReference type="InterPro" id="IPR032710">
    <property type="entry name" value="NTF2-like_dom_sf"/>
</dbReference>
<reference evidence="2 3" key="1">
    <citation type="submission" date="2020-08" db="EMBL/GenBank/DDBJ databases">
        <title>Genomic Encyclopedia of Type Strains, Phase IV (KMG-IV): sequencing the most valuable type-strain genomes for metagenomic binning, comparative biology and taxonomic classification.</title>
        <authorList>
            <person name="Goeker M."/>
        </authorList>
    </citation>
    <scope>NUCLEOTIDE SEQUENCE [LARGE SCALE GENOMIC DNA]</scope>
    <source>
        <strain evidence="2 3">DSM 102134</strain>
    </source>
</reference>
<organism evidence="2 3">
    <name type="scientific">Pseudorhizobium flavum</name>
    <dbReference type="NCBI Taxonomy" id="1335061"/>
    <lineage>
        <taxon>Bacteria</taxon>
        <taxon>Pseudomonadati</taxon>
        <taxon>Pseudomonadota</taxon>
        <taxon>Alphaproteobacteria</taxon>
        <taxon>Hyphomicrobiales</taxon>
        <taxon>Rhizobiaceae</taxon>
        <taxon>Rhizobium/Agrobacterium group</taxon>
        <taxon>Pseudorhizobium</taxon>
    </lineage>
</organism>
<proteinExistence type="predicted"/>
<dbReference type="RefSeq" id="WP_077546592.1">
    <property type="nucleotide sequence ID" value="NZ_JACHEJ010000001.1"/>
</dbReference>
<evidence type="ECO:0000313" key="3">
    <source>
        <dbReference type="Proteomes" id="UP000535501"/>
    </source>
</evidence>
<dbReference type="EMBL" id="JACHEJ010000001">
    <property type="protein sequence ID" value="MBB6178663.1"/>
    <property type="molecule type" value="Genomic_DNA"/>
</dbReference>
<feature type="domain" description="SnoaL-like" evidence="1">
    <location>
        <begin position="10"/>
        <end position="111"/>
    </location>
</feature>
<dbReference type="AlphaFoldDB" id="A0A7W9YUK0"/>
<dbReference type="Pfam" id="PF12680">
    <property type="entry name" value="SnoaL_2"/>
    <property type="match status" value="1"/>
</dbReference>
<sequence length="117" mass="12391">MTDHLAIANAYLALWNEADDAARTDALTKGWTADAYYADPLMQGKGPAGISAMIAAARSHFPGHRFELSGTPDGHGPFTRFSWTLVSPNGEAVARGMDVARLDAAGRVTEVVGFLEG</sequence>
<dbReference type="SUPFAM" id="SSF54427">
    <property type="entry name" value="NTF2-like"/>
    <property type="match status" value="1"/>
</dbReference>